<comment type="catalytic activity">
    <reaction evidence="7">
        <text>a UDP-3-O-[(3R)-3-hydroxyacyl]-alpha-D-glucosamine + a (3R)-hydroxyacyl-[ACP] = a UDP-2-N,3-O-bis[(3R)-3-hydroxyacyl]-alpha-D-glucosamine + holo-[ACP] + H(+)</text>
        <dbReference type="Rhea" id="RHEA:53836"/>
        <dbReference type="Rhea" id="RHEA-COMP:9685"/>
        <dbReference type="Rhea" id="RHEA-COMP:9945"/>
        <dbReference type="ChEBI" id="CHEBI:15378"/>
        <dbReference type="ChEBI" id="CHEBI:64479"/>
        <dbReference type="ChEBI" id="CHEBI:78827"/>
        <dbReference type="ChEBI" id="CHEBI:137740"/>
        <dbReference type="ChEBI" id="CHEBI:137748"/>
        <dbReference type="EC" id="2.3.1.191"/>
    </reaction>
</comment>
<dbReference type="InterPro" id="IPR011004">
    <property type="entry name" value="Trimer_LpxA-like_sf"/>
</dbReference>
<evidence type="ECO:0000256" key="5">
    <source>
        <dbReference type="ARBA" id="ARBA00023098"/>
    </source>
</evidence>
<evidence type="ECO:0000313" key="9">
    <source>
        <dbReference type="EMBL" id="TQV85762.1"/>
    </source>
</evidence>
<evidence type="ECO:0000256" key="2">
    <source>
        <dbReference type="ARBA" id="ARBA00022556"/>
    </source>
</evidence>
<keyword evidence="1 7" id="KW-0444">Lipid biosynthesis</keyword>
<dbReference type="NCBIfam" id="NF002060">
    <property type="entry name" value="PRK00892.1"/>
    <property type="match status" value="1"/>
</dbReference>
<dbReference type="InterPro" id="IPR018357">
    <property type="entry name" value="Hexapep_transf_CS"/>
</dbReference>
<dbReference type="SUPFAM" id="SSF51161">
    <property type="entry name" value="Trimeric LpxA-like enzymes"/>
    <property type="match status" value="1"/>
</dbReference>
<dbReference type="PANTHER" id="PTHR43378">
    <property type="entry name" value="UDP-3-O-ACYLGLUCOSAMINE N-ACYLTRANSFERASE"/>
    <property type="match status" value="1"/>
</dbReference>
<dbReference type="Proteomes" id="UP000319732">
    <property type="component" value="Unassembled WGS sequence"/>
</dbReference>
<evidence type="ECO:0000259" key="8">
    <source>
        <dbReference type="Pfam" id="PF04613"/>
    </source>
</evidence>
<dbReference type="GO" id="GO:0103118">
    <property type="term" value="F:UDP-3-O-[(3R)-3-hydroxyacyl]-glucosamine N-acyltransferase activity"/>
    <property type="evidence" value="ECO:0007669"/>
    <property type="project" value="UniProtKB-EC"/>
</dbReference>
<dbReference type="UniPathway" id="UPA00973"/>
<evidence type="ECO:0000256" key="6">
    <source>
        <dbReference type="ARBA" id="ARBA00023315"/>
    </source>
</evidence>
<dbReference type="NCBIfam" id="TIGR01853">
    <property type="entry name" value="lipid_A_lpxD"/>
    <property type="match status" value="1"/>
</dbReference>
<gene>
    <name evidence="7 9" type="primary">lpxD</name>
    <name evidence="9" type="ORF">FKG94_02085</name>
</gene>
<evidence type="ECO:0000256" key="1">
    <source>
        <dbReference type="ARBA" id="ARBA00022516"/>
    </source>
</evidence>
<keyword evidence="5 7" id="KW-0443">Lipid metabolism</keyword>
<dbReference type="GO" id="GO:0016020">
    <property type="term" value="C:membrane"/>
    <property type="evidence" value="ECO:0007669"/>
    <property type="project" value="GOC"/>
</dbReference>
<dbReference type="Pfam" id="PF00132">
    <property type="entry name" value="Hexapep"/>
    <property type="match status" value="2"/>
</dbReference>
<feature type="domain" description="UDP-3-O-[3-hydroxymyristoyl] glucosamine N-acyltransferase non-repeat region" evidence="8">
    <location>
        <begin position="22"/>
        <end position="89"/>
    </location>
</feature>
<sequence>MAAYRLDDLAQYLDATLLGDGDYPIAGLATLQSAQSRQLSFLANPVYRKYLSQSRAGAVILRADVADEFPGNRLLLDNPYLGYARVSALFDCAPAVATGIHPSAQVAAGASVDASACIGAQAVVEDNVEIGANVQIGAGCYIGEDSVIGAGTRLYAGVSIYHGVSLGNGCIIHSGAVIGSDGFGIVPAGPEMPGWVKIHQLGGVEVGADVEIGANTTIDRGALDNTVISRGVKLDNQVHIAHNVRIGENTAVAGCVGIAGSTTIGANCTIAGAAGIIGHLYIADNVHITAMTLVTKSIREPGSYSSGTPLAATREWRRNAVRFGQLEKIATRLKRLEQQ</sequence>
<dbReference type="HAMAP" id="MF_00523">
    <property type="entry name" value="LpxD"/>
    <property type="match status" value="1"/>
</dbReference>
<keyword evidence="2 7" id="KW-0441">Lipid A biosynthesis</keyword>
<keyword evidence="4 7" id="KW-0677">Repeat</keyword>
<dbReference type="AlphaFoldDB" id="A0A545U8G6"/>
<dbReference type="PROSITE" id="PS00101">
    <property type="entry name" value="HEXAPEP_TRANSFERASES"/>
    <property type="match status" value="1"/>
</dbReference>
<dbReference type="PANTHER" id="PTHR43378:SF2">
    <property type="entry name" value="UDP-3-O-ACYLGLUCOSAMINE N-ACYLTRANSFERASE 1, MITOCHONDRIAL-RELATED"/>
    <property type="match status" value="1"/>
</dbReference>
<evidence type="ECO:0000256" key="7">
    <source>
        <dbReference type="HAMAP-Rule" id="MF_00523"/>
    </source>
</evidence>
<reference evidence="9 10" key="1">
    <citation type="submission" date="2019-06" db="EMBL/GenBank/DDBJ databases">
        <title>Whole genome sequence for Cellvibrionaceae sp. R142.</title>
        <authorList>
            <person name="Wang G."/>
        </authorList>
    </citation>
    <scope>NUCLEOTIDE SEQUENCE [LARGE SCALE GENOMIC DNA]</scope>
    <source>
        <strain evidence="9 10">R142</strain>
    </source>
</reference>
<evidence type="ECO:0000256" key="3">
    <source>
        <dbReference type="ARBA" id="ARBA00022679"/>
    </source>
</evidence>
<comment type="subunit">
    <text evidence="7">Homotrimer.</text>
</comment>
<dbReference type="InterPro" id="IPR020573">
    <property type="entry name" value="UDP_GlcNAc_AcTrfase_non-rep"/>
</dbReference>
<comment type="similarity">
    <text evidence="7">Belongs to the transferase hexapeptide repeat family. LpxD subfamily.</text>
</comment>
<dbReference type="OrthoDB" id="9784739at2"/>
<comment type="pathway">
    <text evidence="7">Bacterial outer membrane biogenesis; LPS lipid A biosynthesis.</text>
</comment>
<dbReference type="Gene3D" id="1.20.5.170">
    <property type="match status" value="1"/>
</dbReference>
<dbReference type="CDD" id="cd03352">
    <property type="entry name" value="LbH_LpxD"/>
    <property type="match status" value="1"/>
</dbReference>
<dbReference type="GO" id="GO:0016410">
    <property type="term" value="F:N-acyltransferase activity"/>
    <property type="evidence" value="ECO:0007669"/>
    <property type="project" value="InterPro"/>
</dbReference>
<protein>
    <recommendedName>
        <fullName evidence="7">UDP-3-O-acylglucosamine N-acyltransferase</fullName>
        <ecNumber evidence="7">2.3.1.191</ecNumber>
    </recommendedName>
</protein>
<feature type="active site" description="Proton acceptor" evidence="7">
    <location>
        <position position="242"/>
    </location>
</feature>
<dbReference type="InterPro" id="IPR001451">
    <property type="entry name" value="Hexapep"/>
</dbReference>
<proteinExistence type="inferred from homology"/>
<dbReference type="Gene3D" id="3.40.1390.10">
    <property type="entry name" value="MurE/MurF, N-terminal domain"/>
    <property type="match status" value="1"/>
</dbReference>
<keyword evidence="6 7" id="KW-0012">Acyltransferase</keyword>
<comment type="function">
    <text evidence="7">Catalyzes the N-acylation of UDP-3-O-acylglucosamine using 3-hydroxyacyl-ACP as the acyl donor. Is involved in the biosynthesis of lipid A, a phosphorylated glycolipid that anchors the lipopolysaccharide to the outer membrane of the cell.</text>
</comment>
<evidence type="ECO:0000313" key="10">
    <source>
        <dbReference type="Proteomes" id="UP000319732"/>
    </source>
</evidence>
<comment type="caution">
    <text evidence="9">The sequence shown here is derived from an EMBL/GenBank/DDBJ whole genome shotgun (WGS) entry which is preliminary data.</text>
</comment>
<evidence type="ECO:0000256" key="4">
    <source>
        <dbReference type="ARBA" id="ARBA00022737"/>
    </source>
</evidence>
<dbReference type="Gene3D" id="2.160.10.10">
    <property type="entry name" value="Hexapeptide repeat proteins"/>
    <property type="match status" value="1"/>
</dbReference>
<dbReference type="Pfam" id="PF04613">
    <property type="entry name" value="LpxD"/>
    <property type="match status" value="1"/>
</dbReference>
<keyword evidence="10" id="KW-1185">Reference proteome</keyword>
<dbReference type="EMBL" id="VHSG01000003">
    <property type="protein sequence ID" value="TQV85762.1"/>
    <property type="molecule type" value="Genomic_DNA"/>
</dbReference>
<dbReference type="InterPro" id="IPR007691">
    <property type="entry name" value="LpxD"/>
</dbReference>
<accession>A0A545U8G6</accession>
<dbReference type="EC" id="2.3.1.191" evidence="7"/>
<organism evidence="9 10">
    <name type="scientific">Exilibacterium tricleocarpae</name>
    <dbReference type="NCBI Taxonomy" id="2591008"/>
    <lineage>
        <taxon>Bacteria</taxon>
        <taxon>Pseudomonadati</taxon>
        <taxon>Pseudomonadota</taxon>
        <taxon>Gammaproteobacteria</taxon>
        <taxon>Cellvibrionales</taxon>
        <taxon>Cellvibrionaceae</taxon>
        <taxon>Exilibacterium</taxon>
    </lineage>
</organism>
<dbReference type="GO" id="GO:0009245">
    <property type="term" value="P:lipid A biosynthetic process"/>
    <property type="evidence" value="ECO:0007669"/>
    <property type="project" value="UniProtKB-UniRule"/>
</dbReference>
<keyword evidence="3 7" id="KW-0808">Transferase</keyword>
<name>A0A545U8G6_9GAMM</name>